<evidence type="ECO:0000256" key="1">
    <source>
        <dbReference type="SAM" id="MobiDB-lite"/>
    </source>
</evidence>
<reference evidence="2 3" key="1">
    <citation type="submission" date="2009-11" db="EMBL/GenBank/DDBJ databases">
        <title>Annotation of Allomyces macrogynus ATCC 38327.</title>
        <authorList>
            <consortium name="The Broad Institute Genome Sequencing Platform"/>
            <person name="Russ C."/>
            <person name="Cuomo C."/>
            <person name="Burger G."/>
            <person name="Gray M.W."/>
            <person name="Holland P.W.H."/>
            <person name="King N."/>
            <person name="Lang F.B.F."/>
            <person name="Roger A.J."/>
            <person name="Ruiz-Trillo I."/>
            <person name="Young S.K."/>
            <person name="Zeng Q."/>
            <person name="Gargeya S."/>
            <person name="Fitzgerald M."/>
            <person name="Haas B."/>
            <person name="Abouelleil A."/>
            <person name="Alvarado L."/>
            <person name="Arachchi H.M."/>
            <person name="Berlin A."/>
            <person name="Chapman S.B."/>
            <person name="Gearin G."/>
            <person name="Goldberg J."/>
            <person name="Griggs A."/>
            <person name="Gujja S."/>
            <person name="Hansen M."/>
            <person name="Heiman D."/>
            <person name="Howarth C."/>
            <person name="Larimer J."/>
            <person name="Lui A."/>
            <person name="MacDonald P.J.P."/>
            <person name="McCowen C."/>
            <person name="Montmayeur A."/>
            <person name="Murphy C."/>
            <person name="Neiman D."/>
            <person name="Pearson M."/>
            <person name="Priest M."/>
            <person name="Roberts A."/>
            <person name="Saif S."/>
            <person name="Shea T."/>
            <person name="Sisk P."/>
            <person name="Stolte C."/>
            <person name="Sykes S."/>
            <person name="Wortman J."/>
            <person name="Nusbaum C."/>
            <person name="Birren B."/>
        </authorList>
    </citation>
    <scope>NUCLEOTIDE SEQUENCE [LARGE SCALE GENOMIC DNA]</scope>
    <source>
        <strain evidence="2 3">ATCC 38327</strain>
    </source>
</reference>
<reference evidence="3" key="2">
    <citation type="submission" date="2009-11" db="EMBL/GenBank/DDBJ databases">
        <title>The Genome Sequence of Allomyces macrogynus strain ATCC 38327.</title>
        <authorList>
            <consortium name="The Broad Institute Genome Sequencing Platform"/>
            <person name="Russ C."/>
            <person name="Cuomo C."/>
            <person name="Shea T."/>
            <person name="Young S.K."/>
            <person name="Zeng Q."/>
            <person name="Koehrsen M."/>
            <person name="Haas B."/>
            <person name="Borodovsky M."/>
            <person name="Guigo R."/>
            <person name="Alvarado L."/>
            <person name="Berlin A."/>
            <person name="Borenstein D."/>
            <person name="Chen Z."/>
            <person name="Engels R."/>
            <person name="Freedman E."/>
            <person name="Gellesch M."/>
            <person name="Goldberg J."/>
            <person name="Griggs A."/>
            <person name="Gujja S."/>
            <person name="Heiman D."/>
            <person name="Hepburn T."/>
            <person name="Howarth C."/>
            <person name="Jen D."/>
            <person name="Larson L."/>
            <person name="Lewis B."/>
            <person name="Mehta T."/>
            <person name="Park D."/>
            <person name="Pearson M."/>
            <person name="Roberts A."/>
            <person name="Saif S."/>
            <person name="Shenoy N."/>
            <person name="Sisk P."/>
            <person name="Stolte C."/>
            <person name="Sykes S."/>
            <person name="Walk T."/>
            <person name="White J."/>
            <person name="Yandava C."/>
            <person name="Burger G."/>
            <person name="Gray M.W."/>
            <person name="Holland P.W.H."/>
            <person name="King N."/>
            <person name="Lang F.B.F."/>
            <person name="Roger A.J."/>
            <person name="Ruiz-Trillo I."/>
            <person name="Lander E."/>
            <person name="Nusbaum C."/>
        </authorList>
    </citation>
    <scope>NUCLEOTIDE SEQUENCE [LARGE SCALE GENOMIC DNA]</scope>
    <source>
        <strain evidence="3">ATCC 38327</strain>
    </source>
</reference>
<organism evidence="2 3">
    <name type="scientific">Allomyces macrogynus (strain ATCC 38327)</name>
    <name type="common">Allomyces javanicus var. macrogynus</name>
    <dbReference type="NCBI Taxonomy" id="578462"/>
    <lineage>
        <taxon>Eukaryota</taxon>
        <taxon>Fungi</taxon>
        <taxon>Fungi incertae sedis</taxon>
        <taxon>Blastocladiomycota</taxon>
        <taxon>Blastocladiomycetes</taxon>
        <taxon>Blastocladiales</taxon>
        <taxon>Blastocladiaceae</taxon>
        <taxon>Allomyces</taxon>
    </lineage>
</organism>
<dbReference type="STRING" id="578462.A0A0L0T0Y5"/>
<protein>
    <recommendedName>
        <fullName evidence="4">F-box domain-containing protein</fullName>
    </recommendedName>
</protein>
<feature type="region of interest" description="Disordered" evidence="1">
    <location>
        <begin position="278"/>
        <end position="302"/>
    </location>
</feature>
<feature type="compositionally biased region" description="Polar residues" evidence="1">
    <location>
        <begin position="499"/>
        <end position="510"/>
    </location>
</feature>
<accession>A0A0L0T0Y5</accession>
<dbReference type="Gene3D" id="3.80.10.10">
    <property type="entry name" value="Ribonuclease Inhibitor"/>
    <property type="match status" value="2"/>
</dbReference>
<gene>
    <name evidence="2" type="ORF">AMAG_12979</name>
</gene>
<dbReference type="eggNOG" id="KOG4341">
    <property type="taxonomic scope" value="Eukaryota"/>
</dbReference>
<dbReference type="OrthoDB" id="421226at2759"/>
<evidence type="ECO:0000313" key="3">
    <source>
        <dbReference type="Proteomes" id="UP000054350"/>
    </source>
</evidence>
<sequence>MKMASDAMAKVSVPIRQGAVGGRFSSSESFRSASAMSMTLSVSDVHASANKLHDATAAHAVGDEEHKMTMLDVLRCERASTRILQMLSTRDCFIVRGVCTDWFDWIQETRAVWATHVGFEHLKTIDDGVLALIARDCAPYIRVLNLKNCFAVTDLGFAPLLLRCTNLEELVLHNCWEVSGNSFLGAGTVCLPPVTSLDLSNLRKIDDRALRKCLLMFPNLTNLNLGYCKTLGTGMFVTESAAMAMVPGAKSGPSSASGLARWGPHSAPATATGAMLPATASGATGGKGPHHHGESGTTGTAPPPLLVSTGITWRTIRSLNLQRCTGLRDDAFAQWPVIGPSWSLETLLLGDCSLLTDGALHMISHTCPQLRTLGLAFCCALSEQAMAAIVRLDQLRVLDLSFCGSLVSDASVRLLVRKCLALEALGMRGCVRVDDAILDHVLDRCTAPALTPHARPVTSTSGLNGSSGSLSSGGSRPSTPPPGTSKPGRRRGSRAGSETDATPASPSTASRGPLPPLPLKMINVSQCRAVSAAMRAKLAAHVRCLETESVVDATLGAVDANGARRTSLAANVPALAAPPTAAVVRPKPRLVGHAAHVEHRKLGEGNAVTATLGRAPAAGAARMGAGAGQ</sequence>
<name>A0A0L0T0Y5_ALLM3</name>
<evidence type="ECO:0000313" key="2">
    <source>
        <dbReference type="EMBL" id="KNE68315.1"/>
    </source>
</evidence>
<evidence type="ECO:0008006" key="4">
    <source>
        <dbReference type="Google" id="ProtNLM"/>
    </source>
</evidence>
<dbReference type="InterPro" id="IPR006553">
    <property type="entry name" value="Leu-rich_rpt_Cys-con_subtyp"/>
</dbReference>
<dbReference type="PANTHER" id="PTHR13318">
    <property type="entry name" value="PARTNER OF PAIRED, ISOFORM B-RELATED"/>
    <property type="match status" value="1"/>
</dbReference>
<dbReference type="GO" id="GO:0031146">
    <property type="term" value="P:SCF-dependent proteasomal ubiquitin-dependent protein catabolic process"/>
    <property type="evidence" value="ECO:0007669"/>
    <property type="project" value="TreeGrafter"/>
</dbReference>
<feature type="compositionally biased region" description="Low complexity" evidence="1">
    <location>
        <begin position="458"/>
        <end position="477"/>
    </location>
</feature>
<dbReference type="AlphaFoldDB" id="A0A0L0T0Y5"/>
<dbReference type="SMART" id="SM00367">
    <property type="entry name" value="LRR_CC"/>
    <property type="match status" value="7"/>
</dbReference>
<dbReference type="InterPro" id="IPR032675">
    <property type="entry name" value="LRR_dom_sf"/>
</dbReference>
<dbReference type="SUPFAM" id="SSF52047">
    <property type="entry name" value="RNI-like"/>
    <property type="match status" value="1"/>
</dbReference>
<dbReference type="Proteomes" id="UP000054350">
    <property type="component" value="Unassembled WGS sequence"/>
</dbReference>
<proteinExistence type="predicted"/>
<dbReference type="VEuPathDB" id="FungiDB:AMAG_12979"/>
<feature type="region of interest" description="Disordered" evidence="1">
    <location>
        <begin position="453"/>
        <end position="517"/>
    </location>
</feature>
<dbReference type="EMBL" id="GG745356">
    <property type="protein sequence ID" value="KNE68315.1"/>
    <property type="molecule type" value="Genomic_DNA"/>
</dbReference>
<dbReference type="GO" id="GO:0019005">
    <property type="term" value="C:SCF ubiquitin ligase complex"/>
    <property type="evidence" value="ECO:0007669"/>
    <property type="project" value="TreeGrafter"/>
</dbReference>
<keyword evidence="3" id="KW-1185">Reference proteome</keyword>